<gene>
    <name evidence="4" type="primary">truD</name>
    <name evidence="6" type="ORF">C4K68_23100</name>
</gene>
<comment type="function">
    <text evidence="4">Responsible for synthesis of pseudouridine from uracil-13 in transfer RNAs.</text>
</comment>
<accession>A0A2S5KJB6</accession>
<dbReference type="GO" id="GO:0160150">
    <property type="term" value="F:tRNA pseudouridine(13) synthase activity"/>
    <property type="evidence" value="ECO:0007669"/>
    <property type="project" value="UniProtKB-EC"/>
</dbReference>
<dbReference type="HAMAP" id="MF_01082">
    <property type="entry name" value="TruD"/>
    <property type="match status" value="1"/>
</dbReference>
<reference evidence="6 7" key="1">
    <citation type="submission" date="2018-02" db="EMBL/GenBank/DDBJ databases">
        <title>novel marine gammaproteobacteria from coastal saline agro ecosystem.</title>
        <authorList>
            <person name="Krishnan R."/>
            <person name="Ramesh Kumar N."/>
        </authorList>
    </citation>
    <scope>NUCLEOTIDE SEQUENCE [LARGE SCALE GENOMIC DNA]</scope>
    <source>
        <strain evidence="6 7">228</strain>
    </source>
</reference>
<dbReference type="Gene3D" id="3.30.2350.20">
    <property type="entry name" value="TruD, catalytic domain"/>
    <property type="match status" value="1"/>
</dbReference>
<dbReference type="EC" id="5.4.99.27" evidence="4"/>
<organism evidence="6 7">
    <name type="scientific">Proteobacteria bacterium 228</name>
    <dbReference type="NCBI Taxonomy" id="2083153"/>
    <lineage>
        <taxon>Bacteria</taxon>
        <taxon>Pseudomonadati</taxon>
        <taxon>Pseudomonadota</taxon>
    </lineage>
</organism>
<keyword evidence="2 4" id="KW-0819">tRNA processing</keyword>
<keyword evidence="3 4" id="KW-0413">Isomerase</keyword>
<evidence type="ECO:0000256" key="4">
    <source>
        <dbReference type="HAMAP-Rule" id="MF_01082"/>
    </source>
</evidence>
<dbReference type="GO" id="GO:0031119">
    <property type="term" value="P:tRNA pseudouridine synthesis"/>
    <property type="evidence" value="ECO:0007669"/>
    <property type="project" value="UniProtKB-UniRule"/>
</dbReference>
<dbReference type="Pfam" id="PF01142">
    <property type="entry name" value="TruD"/>
    <property type="match status" value="2"/>
</dbReference>
<protein>
    <recommendedName>
        <fullName evidence="4">tRNA pseudouridine synthase D</fullName>
        <ecNumber evidence="4">5.4.99.27</ecNumber>
    </recommendedName>
    <alternativeName>
        <fullName evidence="4">tRNA pseudouridine(13) synthase</fullName>
    </alternativeName>
    <alternativeName>
        <fullName evidence="4">tRNA pseudouridylate synthase D</fullName>
    </alternativeName>
    <alternativeName>
        <fullName evidence="4">tRNA-uridine isomerase D</fullName>
    </alternativeName>
</protein>
<dbReference type="Gene3D" id="3.30.2340.10">
    <property type="entry name" value="TruD, insertion domain"/>
    <property type="match status" value="1"/>
</dbReference>
<dbReference type="SUPFAM" id="SSF55120">
    <property type="entry name" value="Pseudouridine synthase"/>
    <property type="match status" value="1"/>
</dbReference>
<dbReference type="PANTHER" id="PTHR47811:SF1">
    <property type="entry name" value="TRNA PSEUDOURIDINE SYNTHASE D"/>
    <property type="match status" value="1"/>
</dbReference>
<evidence type="ECO:0000313" key="6">
    <source>
        <dbReference type="EMBL" id="PPC74878.1"/>
    </source>
</evidence>
<dbReference type="OrthoDB" id="1550679at2"/>
<dbReference type="InterPro" id="IPR042214">
    <property type="entry name" value="TruD_catalytic"/>
</dbReference>
<dbReference type="GO" id="GO:0005829">
    <property type="term" value="C:cytosol"/>
    <property type="evidence" value="ECO:0007669"/>
    <property type="project" value="TreeGrafter"/>
</dbReference>
<feature type="active site" description="Nucleophile" evidence="4">
    <location>
        <position position="80"/>
    </location>
</feature>
<dbReference type="InterPro" id="IPR050170">
    <property type="entry name" value="TruD_pseudoU_synthase"/>
</dbReference>
<comment type="catalytic activity">
    <reaction evidence="4">
        <text>uridine(13) in tRNA = pseudouridine(13) in tRNA</text>
        <dbReference type="Rhea" id="RHEA:42540"/>
        <dbReference type="Rhea" id="RHEA-COMP:10105"/>
        <dbReference type="Rhea" id="RHEA-COMP:10106"/>
        <dbReference type="ChEBI" id="CHEBI:65314"/>
        <dbReference type="ChEBI" id="CHEBI:65315"/>
        <dbReference type="EC" id="5.4.99.27"/>
    </reaction>
</comment>
<dbReference type="InterPro" id="IPR043165">
    <property type="entry name" value="TruD_insert_sf"/>
</dbReference>
<dbReference type="InterPro" id="IPR020103">
    <property type="entry name" value="PsdUridine_synth_cat_dom_sf"/>
</dbReference>
<dbReference type="PROSITE" id="PS01268">
    <property type="entry name" value="UPF0024"/>
    <property type="match status" value="1"/>
</dbReference>
<dbReference type="PROSITE" id="PS50984">
    <property type="entry name" value="TRUD"/>
    <property type="match status" value="1"/>
</dbReference>
<evidence type="ECO:0000313" key="7">
    <source>
        <dbReference type="Proteomes" id="UP000238196"/>
    </source>
</evidence>
<evidence type="ECO:0000259" key="5">
    <source>
        <dbReference type="PROSITE" id="PS50984"/>
    </source>
</evidence>
<comment type="similarity">
    <text evidence="1 4">Belongs to the pseudouridine synthase TruD family.</text>
</comment>
<dbReference type="EMBL" id="PRLP01000122">
    <property type="protein sequence ID" value="PPC74878.1"/>
    <property type="molecule type" value="Genomic_DNA"/>
</dbReference>
<sequence>MSLLPDWRYAVLMPAVQGQLKVSPEDFVVIEELGFEPEGQGEHLYVWVEKRELNTDDAARVLAKWLKLPLRAVSYSGMKDRNARTSQWFSLHLPGKSMPDITGFQHENMRILRCVRHSRKLKRGMHLRNHFEIHLHQLRGEVGSLAERLQRIGLEGVPNYFGEQRFGREGYNLQMVERLFAGELDRLSPYKRGLFLSTARSFIFNQVLSERIAAGSWTTLLPGEAVHDQANNTVSIVERVSEGLLSACAMGQVGPTGPLWGKGYGCRSVCESFEQDVISPWLAWCTGLESFGLHHERRALQLRPVNVQSDLRDDSLSLSFSLPRGGFATSVIRELCVVHAQSDAG</sequence>
<feature type="domain" description="TRUD" evidence="5">
    <location>
        <begin position="156"/>
        <end position="302"/>
    </location>
</feature>
<dbReference type="AlphaFoldDB" id="A0A2S5KJB6"/>
<dbReference type="InterPro" id="IPR011760">
    <property type="entry name" value="PsdUridine_synth_TruD_insert"/>
</dbReference>
<comment type="caution">
    <text evidence="6">The sequence shown here is derived from an EMBL/GenBank/DDBJ whole genome shotgun (WGS) entry which is preliminary data.</text>
</comment>
<proteinExistence type="inferred from homology"/>
<dbReference type="GO" id="GO:0003723">
    <property type="term" value="F:RNA binding"/>
    <property type="evidence" value="ECO:0007669"/>
    <property type="project" value="InterPro"/>
</dbReference>
<evidence type="ECO:0000256" key="1">
    <source>
        <dbReference type="ARBA" id="ARBA00007953"/>
    </source>
</evidence>
<name>A0A2S5KJB6_9PROT</name>
<evidence type="ECO:0000256" key="3">
    <source>
        <dbReference type="ARBA" id="ARBA00023235"/>
    </source>
</evidence>
<dbReference type="PANTHER" id="PTHR47811">
    <property type="entry name" value="TRNA PSEUDOURIDINE SYNTHASE D"/>
    <property type="match status" value="1"/>
</dbReference>
<dbReference type="InterPro" id="IPR001656">
    <property type="entry name" value="PsdUridine_synth_TruD"/>
</dbReference>
<dbReference type="Proteomes" id="UP000238196">
    <property type="component" value="Unassembled WGS sequence"/>
</dbReference>
<dbReference type="InterPro" id="IPR020119">
    <property type="entry name" value="PsdUridine_synth_TruD_CS"/>
</dbReference>
<evidence type="ECO:0000256" key="2">
    <source>
        <dbReference type="ARBA" id="ARBA00022694"/>
    </source>
</evidence>